<dbReference type="KEGG" id="mass:CR152_04570"/>
<accession>A0A2D2DFX5</accession>
<dbReference type="EMBL" id="CP024608">
    <property type="protein sequence ID" value="ATQ73873.1"/>
    <property type="molecule type" value="Genomic_DNA"/>
</dbReference>
<dbReference type="PANTHER" id="PTHR39555:SF1">
    <property type="entry name" value="TYPE IV PILUS INNER MEMBRANE COMPONENT PILO"/>
    <property type="match status" value="1"/>
</dbReference>
<dbReference type="InterPro" id="IPR007445">
    <property type="entry name" value="PilO"/>
</dbReference>
<keyword evidence="1" id="KW-0812">Transmembrane</keyword>
<dbReference type="InterPro" id="IPR014717">
    <property type="entry name" value="Transl_elong_EF1B/ribsomal_bS6"/>
</dbReference>
<feature type="transmembrane region" description="Helical" evidence="1">
    <location>
        <begin position="32"/>
        <end position="55"/>
    </location>
</feature>
<organism evidence="2 3">
    <name type="scientific">Massilia violaceinigra</name>
    <dbReference type="NCBI Taxonomy" id="2045208"/>
    <lineage>
        <taxon>Bacteria</taxon>
        <taxon>Pseudomonadati</taxon>
        <taxon>Pseudomonadota</taxon>
        <taxon>Betaproteobacteria</taxon>
        <taxon>Burkholderiales</taxon>
        <taxon>Oxalobacteraceae</taxon>
        <taxon>Telluria group</taxon>
        <taxon>Massilia</taxon>
    </lineage>
</organism>
<dbReference type="Pfam" id="PF04350">
    <property type="entry name" value="PilO"/>
    <property type="match status" value="1"/>
</dbReference>
<dbReference type="AlphaFoldDB" id="A0A2D2DFX5"/>
<keyword evidence="3" id="KW-1185">Reference proteome</keyword>
<dbReference type="PIRSF" id="PIRSF016482">
    <property type="entry name" value="PilO"/>
    <property type="match status" value="1"/>
</dbReference>
<name>A0A2D2DFX5_9BURK</name>
<sequence>MERMNIDLKSLGGSLSSQFQNLGDRPPGQWPIAPRILCGIGVIAAVVTAGHFFYWSTQFEEYDQLAATELTLQGEYKTKVAQAINLEALIAQKAQVDQYVERLQKQLPSKAEMAALLSDINQAGVGRGLSFDLFKPGQVVVRDYYAELPIDIRVSGTYHDIGAFASDMANLPRIVTLNNMALTTNKDGGLVLEAVAKTFRYLDPEEANAQRKIKADRDKKAKDGKGAT</sequence>
<dbReference type="GO" id="GO:0043683">
    <property type="term" value="P:type IV pilus assembly"/>
    <property type="evidence" value="ECO:0007669"/>
    <property type="project" value="InterPro"/>
</dbReference>
<keyword evidence="1" id="KW-0472">Membrane</keyword>
<dbReference type="OrthoDB" id="9802133at2"/>
<keyword evidence="1" id="KW-1133">Transmembrane helix</keyword>
<evidence type="ECO:0000256" key="1">
    <source>
        <dbReference type="SAM" id="Phobius"/>
    </source>
</evidence>
<evidence type="ECO:0000313" key="2">
    <source>
        <dbReference type="EMBL" id="ATQ73873.1"/>
    </source>
</evidence>
<dbReference type="Gene3D" id="3.30.70.60">
    <property type="match status" value="1"/>
</dbReference>
<evidence type="ECO:0000313" key="3">
    <source>
        <dbReference type="Proteomes" id="UP000229897"/>
    </source>
</evidence>
<reference evidence="2" key="1">
    <citation type="submission" date="2017-10" db="EMBL/GenBank/DDBJ databases">
        <title>Massilia psychrophilum sp. nov., a novel purple-pigmented bacterium isolated from Tianshan glacier, Xinjiang Municipality, China.</title>
        <authorList>
            <person name="Wang H."/>
        </authorList>
    </citation>
    <scope>NUCLEOTIDE SEQUENCE [LARGE SCALE GENOMIC DNA]</scope>
    <source>
        <strain evidence="2">B2</strain>
    </source>
</reference>
<protein>
    <submittedName>
        <fullName evidence="2">Pilus assembly protein PilO</fullName>
    </submittedName>
</protein>
<gene>
    <name evidence="2" type="ORF">CR152_04570</name>
</gene>
<dbReference type="Proteomes" id="UP000229897">
    <property type="component" value="Chromosome"/>
</dbReference>
<dbReference type="GO" id="GO:0043107">
    <property type="term" value="P:type IV pilus-dependent motility"/>
    <property type="evidence" value="ECO:0007669"/>
    <property type="project" value="InterPro"/>
</dbReference>
<dbReference type="PANTHER" id="PTHR39555">
    <property type="entry name" value="FIMBRIAL ASSEMBLY PROTEIN PILO-LIKE PROTEIN-RELATED"/>
    <property type="match status" value="1"/>
</dbReference>
<proteinExistence type="predicted"/>